<dbReference type="InterPro" id="IPR000008">
    <property type="entry name" value="C2_dom"/>
</dbReference>
<proteinExistence type="predicted"/>
<dbReference type="AlphaFoldDB" id="T1G1K4"/>
<feature type="domain" description="C2" evidence="1">
    <location>
        <begin position="1"/>
        <end position="80"/>
    </location>
</feature>
<reference evidence="3" key="3">
    <citation type="submission" date="2015-06" db="UniProtKB">
        <authorList>
            <consortium name="EnsemblMetazoa"/>
        </authorList>
    </citation>
    <scope>IDENTIFICATION</scope>
</reference>
<accession>T1G1K4</accession>
<evidence type="ECO:0000313" key="2">
    <source>
        <dbReference type="EMBL" id="ESO09438.1"/>
    </source>
</evidence>
<dbReference type="EMBL" id="AMQM01002961">
    <property type="status" value="NOT_ANNOTATED_CDS"/>
    <property type="molecule type" value="Genomic_DNA"/>
</dbReference>
<gene>
    <name evidence="3" type="primary">20214952</name>
    <name evidence="2" type="ORF">HELRODRAFT_73897</name>
</gene>
<dbReference type="InterPro" id="IPR035892">
    <property type="entry name" value="C2_domain_sf"/>
</dbReference>
<dbReference type="InParanoid" id="T1G1K4"/>
<dbReference type="PROSITE" id="PS50004">
    <property type="entry name" value="C2"/>
    <property type="match status" value="1"/>
</dbReference>
<dbReference type="Pfam" id="PF00168">
    <property type="entry name" value="C2"/>
    <property type="match status" value="1"/>
</dbReference>
<dbReference type="GO" id="GO:0045202">
    <property type="term" value="C:synapse"/>
    <property type="evidence" value="ECO:0007669"/>
    <property type="project" value="GOC"/>
</dbReference>
<dbReference type="PANTHER" id="PTHR10480:SF12">
    <property type="entry name" value="UNC-13, ISOFORM E"/>
    <property type="match status" value="1"/>
</dbReference>
<dbReference type="PANTHER" id="PTHR10480">
    <property type="entry name" value="PROTEIN UNC-13 HOMOLOG"/>
    <property type="match status" value="1"/>
</dbReference>
<sequence>DKFHTYVILKLQNVKSSTLPVKGKNPVWDQDFVFETMRLDTVLVIELWNKGLLWDKVLGTHWLPLATISISNTDGDGQWISIDSEIVLKNGETFGTQSPTGHHVLIDCRFEIPTYNNNNNNIG</sequence>
<reference evidence="4" key="1">
    <citation type="submission" date="2012-12" db="EMBL/GenBank/DDBJ databases">
        <authorList>
            <person name="Hellsten U."/>
            <person name="Grimwood J."/>
            <person name="Chapman J.A."/>
            <person name="Shapiro H."/>
            <person name="Aerts A."/>
            <person name="Otillar R.P."/>
            <person name="Terry A.Y."/>
            <person name="Boore J.L."/>
            <person name="Simakov O."/>
            <person name="Marletaz F."/>
            <person name="Cho S.-J."/>
            <person name="Edsinger-Gonzales E."/>
            <person name="Havlak P."/>
            <person name="Kuo D.-H."/>
            <person name="Larsson T."/>
            <person name="Lv J."/>
            <person name="Arendt D."/>
            <person name="Savage R."/>
            <person name="Osoegawa K."/>
            <person name="de Jong P."/>
            <person name="Lindberg D.R."/>
            <person name="Seaver E.C."/>
            <person name="Weisblat D.A."/>
            <person name="Putnam N.H."/>
            <person name="Grigoriev I.V."/>
            <person name="Rokhsar D.S."/>
        </authorList>
    </citation>
    <scope>NUCLEOTIDE SEQUENCE</scope>
</reference>
<evidence type="ECO:0000313" key="3">
    <source>
        <dbReference type="EnsemblMetazoa" id="HelroP73897"/>
    </source>
</evidence>
<dbReference type="KEGG" id="hro:HELRODRAFT_73897"/>
<dbReference type="GO" id="GO:0019992">
    <property type="term" value="F:diacylglycerol binding"/>
    <property type="evidence" value="ECO:0007669"/>
    <property type="project" value="InterPro"/>
</dbReference>
<reference evidence="2 4" key="2">
    <citation type="journal article" date="2013" name="Nature">
        <title>Insights into bilaterian evolution from three spiralian genomes.</title>
        <authorList>
            <person name="Simakov O."/>
            <person name="Marletaz F."/>
            <person name="Cho S.J."/>
            <person name="Edsinger-Gonzales E."/>
            <person name="Havlak P."/>
            <person name="Hellsten U."/>
            <person name="Kuo D.H."/>
            <person name="Larsson T."/>
            <person name="Lv J."/>
            <person name="Arendt D."/>
            <person name="Savage R."/>
            <person name="Osoegawa K."/>
            <person name="de Jong P."/>
            <person name="Grimwood J."/>
            <person name="Chapman J.A."/>
            <person name="Shapiro H."/>
            <person name="Aerts A."/>
            <person name="Otillar R.P."/>
            <person name="Terry A.Y."/>
            <person name="Boore J.L."/>
            <person name="Grigoriev I.V."/>
            <person name="Lindberg D.R."/>
            <person name="Seaver E.C."/>
            <person name="Weisblat D.A."/>
            <person name="Putnam N.H."/>
            <person name="Rokhsar D.S."/>
        </authorList>
    </citation>
    <scope>NUCLEOTIDE SEQUENCE</scope>
</reference>
<dbReference type="Gene3D" id="2.60.40.150">
    <property type="entry name" value="C2 domain"/>
    <property type="match status" value="1"/>
</dbReference>
<dbReference type="EMBL" id="KB095959">
    <property type="protein sequence ID" value="ESO09438.1"/>
    <property type="molecule type" value="Genomic_DNA"/>
</dbReference>
<name>T1G1K4_HELRO</name>
<evidence type="ECO:0000259" key="1">
    <source>
        <dbReference type="PROSITE" id="PS50004"/>
    </source>
</evidence>
<keyword evidence="4" id="KW-1185">Reference proteome</keyword>
<dbReference type="CTD" id="20214952"/>
<dbReference type="HOGENOM" id="CLU_120281_0_0_1"/>
<organism evidence="3 4">
    <name type="scientific">Helobdella robusta</name>
    <name type="common">Californian leech</name>
    <dbReference type="NCBI Taxonomy" id="6412"/>
    <lineage>
        <taxon>Eukaryota</taxon>
        <taxon>Metazoa</taxon>
        <taxon>Spiralia</taxon>
        <taxon>Lophotrochozoa</taxon>
        <taxon>Annelida</taxon>
        <taxon>Clitellata</taxon>
        <taxon>Hirudinea</taxon>
        <taxon>Rhynchobdellida</taxon>
        <taxon>Glossiphoniidae</taxon>
        <taxon>Helobdella</taxon>
    </lineage>
</organism>
<dbReference type="SUPFAM" id="SSF49562">
    <property type="entry name" value="C2 domain (Calcium/lipid-binding domain, CaLB)"/>
    <property type="match status" value="1"/>
</dbReference>
<dbReference type="Proteomes" id="UP000015101">
    <property type="component" value="Unassembled WGS sequence"/>
</dbReference>
<dbReference type="OrthoDB" id="5831756at2759"/>
<dbReference type="InterPro" id="IPR027080">
    <property type="entry name" value="Unc-13"/>
</dbReference>
<evidence type="ECO:0000313" key="4">
    <source>
        <dbReference type="Proteomes" id="UP000015101"/>
    </source>
</evidence>
<dbReference type="RefSeq" id="XP_009012531.1">
    <property type="nucleotide sequence ID" value="XM_009014283.1"/>
</dbReference>
<dbReference type="EnsemblMetazoa" id="HelroT73897">
    <property type="protein sequence ID" value="HelroP73897"/>
    <property type="gene ID" value="HelroG73897"/>
</dbReference>
<protein>
    <recommendedName>
        <fullName evidence="1">C2 domain-containing protein</fullName>
    </recommendedName>
</protein>
<dbReference type="STRING" id="6412.T1G1K4"/>
<dbReference type="OMA" id="TEHRILM"/>
<dbReference type="GO" id="GO:0007268">
    <property type="term" value="P:chemical synaptic transmission"/>
    <property type="evidence" value="ECO:0007669"/>
    <property type="project" value="InterPro"/>
</dbReference>
<dbReference type="eggNOG" id="KOG1011">
    <property type="taxonomic scope" value="Eukaryota"/>
</dbReference>
<dbReference type="GeneID" id="20214952"/>